<sequence>MQEVPDTWEELETSSVSTEAPGSEEDSKDSKSRFHRDLQNLNKAVAKWQRHGVADVEARIRCSKAAQQLRLRDNFDEEHFVQSVLKRCAQGSPT</sequence>
<dbReference type="AlphaFoldDB" id="A0A812LWJ7"/>
<feature type="compositionally biased region" description="Acidic residues" evidence="1">
    <location>
        <begin position="1"/>
        <end position="12"/>
    </location>
</feature>
<comment type="caution">
    <text evidence="2">The sequence shown here is derived from an EMBL/GenBank/DDBJ whole genome shotgun (WGS) entry which is preliminary data.</text>
</comment>
<dbReference type="EMBL" id="CAJNIZ010006936">
    <property type="protein sequence ID" value="CAE7253760.1"/>
    <property type="molecule type" value="Genomic_DNA"/>
</dbReference>
<gene>
    <name evidence="2" type="ORF">SPIL2461_LOCUS5002</name>
</gene>
<evidence type="ECO:0000313" key="3">
    <source>
        <dbReference type="Proteomes" id="UP000649617"/>
    </source>
</evidence>
<dbReference type="Proteomes" id="UP000649617">
    <property type="component" value="Unassembled WGS sequence"/>
</dbReference>
<organism evidence="2 3">
    <name type="scientific">Symbiodinium pilosum</name>
    <name type="common">Dinoflagellate</name>
    <dbReference type="NCBI Taxonomy" id="2952"/>
    <lineage>
        <taxon>Eukaryota</taxon>
        <taxon>Sar</taxon>
        <taxon>Alveolata</taxon>
        <taxon>Dinophyceae</taxon>
        <taxon>Suessiales</taxon>
        <taxon>Symbiodiniaceae</taxon>
        <taxon>Symbiodinium</taxon>
    </lineage>
</organism>
<accession>A0A812LWJ7</accession>
<protein>
    <submittedName>
        <fullName evidence="2">Uncharacterized protein</fullName>
    </submittedName>
</protein>
<evidence type="ECO:0000256" key="1">
    <source>
        <dbReference type="SAM" id="MobiDB-lite"/>
    </source>
</evidence>
<reference evidence="2" key="1">
    <citation type="submission" date="2021-02" db="EMBL/GenBank/DDBJ databases">
        <authorList>
            <person name="Dougan E. K."/>
            <person name="Rhodes N."/>
            <person name="Thang M."/>
            <person name="Chan C."/>
        </authorList>
    </citation>
    <scope>NUCLEOTIDE SEQUENCE</scope>
</reference>
<name>A0A812LWJ7_SYMPI</name>
<proteinExistence type="predicted"/>
<feature type="region of interest" description="Disordered" evidence="1">
    <location>
        <begin position="1"/>
        <end position="34"/>
    </location>
</feature>
<keyword evidence="3" id="KW-1185">Reference proteome</keyword>
<evidence type="ECO:0000313" key="2">
    <source>
        <dbReference type="EMBL" id="CAE7253760.1"/>
    </source>
</evidence>